<accession>A0ABP1FT34</accession>
<feature type="compositionally biased region" description="Acidic residues" evidence="4">
    <location>
        <begin position="181"/>
        <end position="190"/>
    </location>
</feature>
<dbReference type="Proteomes" id="UP001497392">
    <property type="component" value="Unassembled WGS sequence"/>
</dbReference>
<comment type="caution">
    <text evidence="5">The sequence shown here is derived from an EMBL/GenBank/DDBJ whole genome shotgun (WGS) entry which is preliminary data.</text>
</comment>
<comment type="similarity">
    <text evidence="2">Belongs to the TLS1 family.</text>
</comment>
<evidence type="ECO:0000313" key="5">
    <source>
        <dbReference type="EMBL" id="CAL5221323.1"/>
    </source>
</evidence>
<evidence type="ECO:0000256" key="3">
    <source>
        <dbReference type="ARBA" id="ARBA00023242"/>
    </source>
</evidence>
<name>A0ABP1FT34_9CHLO</name>
<evidence type="ECO:0000313" key="6">
    <source>
        <dbReference type="Proteomes" id="UP001497392"/>
    </source>
</evidence>
<dbReference type="Pfam" id="PF07052">
    <property type="entry name" value="Hep_59"/>
    <property type="match status" value="1"/>
</dbReference>
<reference evidence="5 6" key="1">
    <citation type="submission" date="2024-06" db="EMBL/GenBank/DDBJ databases">
        <authorList>
            <person name="Kraege A."/>
            <person name="Thomma B."/>
        </authorList>
    </citation>
    <scope>NUCLEOTIDE SEQUENCE [LARGE SCALE GENOMIC DNA]</scope>
</reference>
<keyword evidence="3" id="KW-0539">Nucleus</keyword>
<evidence type="ECO:0000256" key="4">
    <source>
        <dbReference type="SAM" id="MobiDB-lite"/>
    </source>
</evidence>
<gene>
    <name evidence="5" type="primary">g3497</name>
    <name evidence="5" type="ORF">VP750_LOCUS2982</name>
</gene>
<feature type="region of interest" description="Disordered" evidence="4">
    <location>
        <begin position="1"/>
        <end position="26"/>
    </location>
</feature>
<comment type="subcellular location">
    <subcellularLocation>
        <location evidence="1">Nucleus</location>
    </subcellularLocation>
</comment>
<dbReference type="InterPro" id="IPR010756">
    <property type="entry name" value="Tls1-like"/>
</dbReference>
<dbReference type="PANTHER" id="PTHR13486">
    <property type="entry name" value="TELOMERE LENGTH AND SILENCING PROTEIN 1 TLS1 FAMILY MEMBER"/>
    <property type="match status" value="1"/>
</dbReference>
<protein>
    <submittedName>
        <fullName evidence="5">G3497 protein</fullName>
    </submittedName>
</protein>
<dbReference type="PANTHER" id="PTHR13486:SF2">
    <property type="entry name" value="SPLICING FACTOR C9ORF78"/>
    <property type="match status" value="1"/>
</dbReference>
<feature type="region of interest" description="Disordered" evidence="4">
    <location>
        <begin position="79"/>
        <end position="126"/>
    </location>
</feature>
<sequence>MAQKKERNIRKRRGVDEDDDASEEEKVDVRKVLEDTKLMHKQKKRRAGLDAARLLSESGAIQGGAEGHHSELMDTYIKETKRDDTERDPEMEKYIEEQLRKRLGKRRDSEEGEGEENGNAEEDDLYTIPANLQGQKIKQQDVSSWLTGIQEVPLSLQYKMRNIDETEAAKKRLLADAAPEEALLDDEDDGNLNKDGQPMLHRAVYPRDFGRQNAKDIERRVETVLASQREKPSWKDKRRGRA</sequence>
<dbReference type="EMBL" id="CAXHTA020000005">
    <property type="protein sequence ID" value="CAL5221323.1"/>
    <property type="molecule type" value="Genomic_DNA"/>
</dbReference>
<keyword evidence="6" id="KW-1185">Reference proteome</keyword>
<organism evidence="5 6">
    <name type="scientific">Coccomyxa viridis</name>
    <dbReference type="NCBI Taxonomy" id="1274662"/>
    <lineage>
        <taxon>Eukaryota</taxon>
        <taxon>Viridiplantae</taxon>
        <taxon>Chlorophyta</taxon>
        <taxon>core chlorophytes</taxon>
        <taxon>Trebouxiophyceae</taxon>
        <taxon>Trebouxiophyceae incertae sedis</taxon>
        <taxon>Coccomyxaceae</taxon>
        <taxon>Coccomyxa</taxon>
    </lineage>
</organism>
<feature type="compositionally biased region" description="Acidic residues" evidence="4">
    <location>
        <begin position="110"/>
        <end position="125"/>
    </location>
</feature>
<feature type="compositionally biased region" description="Basic and acidic residues" evidence="4">
    <location>
        <begin position="79"/>
        <end position="100"/>
    </location>
</feature>
<evidence type="ECO:0000256" key="2">
    <source>
        <dbReference type="ARBA" id="ARBA00007643"/>
    </source>
</evidence>
<feature type="compositionally biased region" description="Acidic residues" evidence="4">
    <location>
        <begin position="16"/>
        <end position="26"/>
    </location>
</feature>
<evidence type="ECO:0000256" key="1">
    <source>
        <dbReference type="ARBA" id="ARBA00004123"/>
    </source>
</evidence>
<proteinExistence type="inferred from homology"/>
<feature type="region of interest" description="Disordered" evidence="4">
    <location>
        <begin position="181"/>
        <end position="213"/>
    </location>
</feature>